<dbReference type="Proteomes" id="UP000235965">
    <property type="component" value="Unassembled WGS sequence"/>
</dbReference>
<dbReference type="AlphaFoldDB" id="A0A2J7Q7S3"/>
<evidence type="ECO:0000313" key="2">
    <source>
        <dbReference type="Proteomes" id="UP000235965"/>
    </source>
</evidence>
<dbReference type="InParanoid" id="A0A2J7Q7S3"/>
<comment type="caution">
    <text evidence="1">The sequence shown here is derived from an EMBL/GenBank/DDBJ whole genome shotgun (WGS) entry which is preliminary data.</text>
</comment>
<sequence length="150" mass="17659">MGWATKESEFESRRGQEKSLGLLERTDASPDFLRQVCFLDWATFHVSEVVNRYNCRIWNSRPLAVRIREHRHNLKQGLLEKSRLAQHAYEGHRVSWDEARILEVESNSRYRKYKESAHMTCSSNPISQPSLDISPIWIPLMNEEVNKSKM</sequence>
<dbReference type="EMBL" id="NEVH01017440">
    <property type="protein sequence ID" value="PNF24633.1"/>
    <property type="molecule type" value="Genomic_DNA"/>
</dbReference>
<evidence type="ECO:0000313" key="1">
    <source>
        <dbReference type="EMBL" id="PNF24633.1"/>
    </source>
</evidence>
<proteinExistence type="predicted"/>
<organism evidence="1 2">
    <name type="scientific">Cryptotermes secundus</name>
    <dbReference type="NCBI Taxonomy" id="105785"/>
    <lineage>
        <taxon>Eukaryota</taxon>
        <taxon>Metazoa</taxon>
        <taxon>Ecdysozoa</taxon>
        <taxon>Arthropoda</taxon>
        <taxon>Hexapoda</taxon>
        <taxon>Insecta</taxon>
        <taxon>Pterygota</taxon>
        <taxon>Neoptera</taxon>
        <taxon>Polyneoptera</taxon>
        <taxon>Dictyoptera</taxon>
        <taxon>Blattodea</taxon>
        <taxon>Blattoidea</taxon>
        <taxon>Termitoidae</taxon>
        <taxon>Kalotermitidae</taxon>
        <taxon>Cryptotermitinae</taxon>
        <taxon>Cryptotermes</taxon>
    </lineage>
</organism>
<name>A0A2J7Q7S3_9NEOP</name>
<dbReference type="OrthoDB" id="10058657at2759"/>
<gene>
    <name evidence="1" type="ORF">B7P43_G00740</name>
</gene>
<reference evidence="1 2" key="1">
    <citation type="submission" date="2017-12" db="EMBL/GenBank/DDBJ databases">
        <title>Hemimetabolous genomes reveal molecular basis of termite eusociality.</title>
        <authorList>
            <person name="Harrison M.C."/>
            <person name="Jongepier E."/>
            <person name="Robertson H.M."/>
            <person name="Arning N."/>
            <person name="Bitard-Feildel T."/>
            <person name="Chao H."/>
            <person name="Childers C.P."/>
            <person name="Dinh H."/>
            <person name="Doddapaneni H."/>
            <person name="Dugan S."/>
            <person name="Gowin J."/>
            <person name="Greiner C."/>
            <person name="Han Y."/>
            <person name="Hu H."/>
            <person name="Hughes D.S.T."/>
            <person name="Huylmans A.-K."/>
            <person name="Kemena C."/>
            <person name="Kremer L.P.M."/>
            <person name="Lee S.L."/>
            <person name="Lopez-Ezquerra A."/>
            <person name="Mallet L."/>
            <person name="Monroy-Kuhn J.M."/>
            <person name="Moser A."/>
            <person name="Murali S.C."/>
            <person name="Muzny D.M."/>
            <person name="Otani S."/>
            <person name="Piulachs M.-D."/>
            <person name="Poelchau M."/>
            <person name="Qu J."/>
            <person name="Schaub F."/>
            <person name="Wada-Katsumata A."/>
            <person name="Worley K.C."/>
            <person name="Xie Q."/>
            <person name="Ylla G."/>
            <person name="Poulsen M."/>
            <person name="Gibbs R.A."/>
            <person name="Schal C."/>
            <person name="Richards S."/>
            <person name="Belles X."/>
            <person name="Korb J."/>
            <person name="Bornberg-Bauer E."/>
        </authorList>
    </citation>
    <scope>NUCLEOTIDE SEQUENCE [LARGE SCALE GENOMIC DNA]</scope>
    <source>
        <tissue evidence="1">Whole body</tissue>
    </source>
</reference>
<keyword evidence="2" id="KW-1185">Reference proteome</keyword>
<protein>
    <submittedName>
        <fullName evidence="1">Uncharacterized protein</fullName>
    </submittedName>
</protein>
<accession>A0A2J7Q7S3</accession>